<gene>
    <name evidence="3" type="ORF">F511_29896</name>
</gene>
<evidence type="ECO:0000256" key="2">
    <source>
        <dbReference type="SAM" id="SignalP"/>
    </source>
</evidence>
<protein>
    <submittedName>
        <fullName evidence="3">Uncharacterized protein</fullName>
    </submittedName>
</protein>
<name>A0A2Z7BZE2_9LAMI</name>
<dbReference type="Proteomes" id="UP000250235">
    <property type="component" value="Unassembled WGS sequence"/>
</dbReference>
<accession>A0A2Z7BZE2</accession>
<dbReference type="AlphaFoldDB" id="A0A2Z7BZE2"/>
<keyword evidence="2" id="KW-0732">Signal</keyword>
<evidence type="ECO:0000313" key="3">
    <source>
        <dbReference type="EMBL" id="KZV39859.1"/>
    </source>
</evidence>
<proteinExistence type="predicted"/>
<reference evidence="3 4" key="1">
    <citation type="journal article" date="2015" name="Proc. Natl. Acad. Sci. U.S.A.">
        <title>The resurrection genome of Boea hygrometrica: A blueprint for survival of dehydration.</title>
        <authorList>
            <person name="Xiao L."/>
            <person name="Yang G."/>
            <person name="Zhang L."/>
            <person name="Yang X."/>
            <person name="Zhao S."/>
            <person name="Ji Z."/>
            <person name="Zhou Q."/>
            <person name="Hu M."/>
            <person name="Wang Y."/>
            <person name="Chen M."/>
            <person name="Xu Y."/>
            <person name="Jin H."/>
            <person name="Xiao X."/>
            <person name="Hu G."/>
            <person name="Bao F."/>
            <person name="Hu Y."/>
            <person name="Wan P."/>
            <person name="Li L."/>
            <person name="Deng X."/>
            <person name="Kuang T."/>
            <person name="Xiang C."/>
            <person name="Zhu J.K."/>
            <person name="Oliver M.J."/>
            <person name="He Y."/>
        </authorList>
    </citation>
    <scope>NUCLEOTIDE SEQUENCE [LARGE SCALE GENOMIC DNA]</scope>
    <source>
        <strain evidence="4">cv. XS01</strain>
    </source>
</reference>
<organism evidence="3 4">
    <name type="scientific">Dorcoceras hygrometricum</name>
    <dbReference type="NCBI Taxonomy" id="472368"/>
    <lineage>
        <taxon>Eukaryota</taxon>
        <taxon>Viridiplantae</taxon>
        <taxon>Streptophyta</taxon>
        <taxon>Embryophyta</taxon>
        <taxon>Tracheophyta</taxon>
        <taxon>Spermatophyta</taxon>
        <taxon>Magnoliopsida</taxon>
        <taxon>eudicotyledons</taxon>
        <taxon>Gunneridae</taxon>
        <taxon>Pentapetalae</taxon>
        <taxon>asterids</taxon>
        <taxon>lamiids</taxon>
        <taxon>Lamiales</taxon>
        <taxon>Gesneriaceae</taxon>
        <taxon>Didymocarpoideae</taxon>
        <taxon>Trichosporeae</taxon>
        <taxon>Loxocarpinae</taxon>
        <taxon>Dorcoceras</taxon>
    </lineage>
</organism>
<keyword evidence="4" id="KW-1185">Reference proteome</keyword>
<feature type="signal peptide" evidence="2">
    <location>
        <begin position="1"/>
        <end position="20"/>
    </location>
</feature>
<dbReference type="EMBL" id="KV000878">
    <property type="protein sequence ID" value="KZV39859.1"/>
    <property type="molecule type" value="Genomic_DNA"/>
</dbReference>
<feature type="region of interest" description="Disordered" evidence="1">
    <location>
        <begin position="61"/>
        <end position="80"/>
    </location>
</feature>
<evidence type="ECO:0000256" key="1">
    <source>
        <dbReference type="SAM" id="MobiDB-lite"/>
    </source>
</evidence>
<evidence type="ECO:0000313" key="4">
    <source>
        <dbReference type="Proteomes" id="UP000250235"/>
    </source>
</evidence>
<feature type="chain" id="PRO_5016347634" evidence="2">
    <location>
        <begin position="21"/>
        <end position="274"/>
    </location>
</feature>
<sequence length="274" mass="30014">MRKLLLTNLLAVAIISTVDESINSRYSRSKEESQAGAGTMKKSAGALSLDDIVTSSYSADGLRDQSQESAGSLHPDARGSDVVEEAIQSQATVHQQIIQQEDFALIISAVDSVATQRFPVAVFVIQTQEDKSIIVEEDSGKAIDEPDASNSSIQSRAYMNQLLLRIQSLGNPVASYSIQSSIQMAKTKACKRKGHKYRSPVCTLQNIFEREEVVSNGIIFYRGFIYKGSTIEEVFVSSSVREVGHCEAIAENESISQCTSRGKDEKIDEAIDRH</sequence>